<dbReference type="PROSITE" id="PS50835">
    <property type="entry name" value="IG_LIKE"/>
    <property type="match status" value="1"/>
</dbReference>
<dbReference type="PROSITE" id="PS00022">
    <property type="entry name" value="EGF_1"/>
    <property type="match status" value="1"/>
</dbReference>
<dbReference type="InterPro" id="IPR003599">
    <property type="entry name" value="Ig_sub"/>
</dbReference>
<feature type="transmembrane region" description="Helical" evidence="2">
    <location>
        <begin position="507"/>
        <end position="528"/>
    </location>
</feature>
<dbReference type="Pfam" id="PF00059">
    <property type="entry name" value="Lectin_C"/>
    <property type="match status" value="2"/>
</dbReference>
<dbReference type="RefSeq" id="XP_038063326.1">
    <property type="nucleotide sequence ID" value="XM_038207398.1"/>
</dbReference>
<evidence type="ECO:0000259" key="4">
    <source>
        <dbReference type="PROSITE" id="PS50835"/>
    </source>
</evidence>
<dbReference type="Proteomes" id="UP000887568">
    <property type="component" value="Unplaced"/>
</dbReference>
<dbReference type="PROSITE" id="PS00615">
    <property type="entry name" value="C_TYPE_LECTIN_1"/>
    <property type="match status" value="2"/>
</dbReference>
<dbReference type="SUPFAM" id="SSF56436">
    <property type="entry name" value="C-type lectin-like"/>
    <property type="match status" value="2"/>
</dbReference>
<feature type="domain" description="C-type lectin" evidence="3">
    <location>
        <begin position="56"/>
        <end position="180"/>
    </location>
</feature>
<dbReference type="InterPro" id="IPR000742">
    <property type="entry name" value="EGF"/>
</dbReference>
<dbReference type="InterPro" id="IPR036179">
    <property type="entry name" value="Ig-like_dom_sf"/>
</dbReference>
<dbReference type="SMART" id="SM00409">
    <property type="entry name" value="IG"/>
    <property type="match status" value="1"/>
</dbReference>
<dbReference type="InterPro" id="IPR013783">
    <property type="entry name" value="Ig-like_fold"/>
</dbReference>
<keyword evidence="2" id="KW-0812">Transmembrane</keyword>
<evidence type="ECO:0000313" key="6">
    <source>
        <dbReference type="Proteomes" id="UP000887568"/>
    </source>
</evidence>
<evidence type="ECO:0000313" key="5">
    <source>
        <dbReference type="EnsemblMetazoa" id="XP_038063326.1"/>
    </source>
</evidence>
<dbReference type="InterPro" id="IPR007110">
    <property type="entry name" value="Ig-like_dom"/>
</dbReference>
<dbReference type="InterPro" id="IPR018378">
    <property type="entry name" value="C-type_lectin_CS"/>
</dbReference>
<dbReference type="OrthoDB" id="6133475at2759"/>
<reference evidence="5" key="1">
    <citation type="submission" date="2022-11" db="UniProtKB">
        <authorList>
            <consortium name="EnsemblMetazoa"/>
        </authorList>
    </citation>
    <scope>IDENTIFICATION</scope>
</reference>
<dbReference type="OMA" id="VANEDCA"/>
<dbReference type="CDD" id="cd00037">
    <property type="entry name" value="CLECT"/>
    <property type="match status" value="2"/>
</dbReference>
<feature type="domain" description="C-type lectin" evidence="3">
    <location>
        <begin position="195"/>
        <end position="315"/>
    </location>
</feature>
<dbReference type="SMART" id="SM00034">
    <property type="entry name" value="CLECT"/>
    <property type="match status" value="2"/>
</dbReference>
<evidence type="ECO:0000259" key="3">
    <source>
        <dbReference type="PROSITE" id="PS50041"/>
    </source>
</evidence>
<dbReference type="InterPro" id="IPR016187">
    <property type="entry name" value="CTDL_fold"/>
</dbReference>
<dbReference type="InterPro" id="IPR003598">
    <property type="entry name" value="Ig_sub2"/>
</dbReference>
<dbReference type="Gene3D" id="2.60.40.10">
    <property type="entry name" value="Immunoglobulins"/>
    <property type="match status" value="1"/>
</dbReference>
<name>A0A914AIF8_PATMI</name>
<dbReference type="EnsemblMetazoa" id="XM_038207398.1">
    <property type="protein sequence ID" value="XP_038063326.1"/>
    <property type="gene ID" value="LOC119734023"/>
</dbReference>
<dbReference type="SUPFAM" id="SSF48726">
    <property type="entry name" value="Immunoglobulin"/>
    <property type="match status" value="1"/>
</dbReference>
<protein>
    <submittedName>
        <fullName evidence="5">Uncharacterized protein</fullName>
    </submittedName>
</protein>
<dbReference type="Pfam" id="PF13927">
    <property type="entry name" value="Ig_3"/>
    <property type="match status" value="1"/>
</dbReference>
<dbReference type="PROSITE" id="PS50041">
    <property type="entry name" value="C_TYPE_LECTIN_2"/>
    <property type="match status" value="2"/>
</dbReference>
<dbReference type="InterPro" id="IPR001304">
    <property type="entry name" value="C-type_lectin-like"/>
</dbReference>
<organism evidence="5 6">
    <name type="scientific">Patiria miniata</name>
    <name type="common">Bat star</name>
    <name type="synonym">Asterina miniata</name>
    <dbReference type="NCBI Taxonomy" id="46514"/>
    <lineage>
        <taxon>Eukaryota</taxon>
        <taxon>Metazoa</taxon>
        <taxon>Echinodermata</taxon>
        <taxon>Eleutherozoa</taxon>
        <taxon>Asterozoa</taxon>
        <taxon>Asteroidea</taxon>
        <taxon>Valvatacea</taxon>
        <taxon>Valvatida</taxon>
        <taxon>Asterinidae</taxon>
        <taxon>Patiria</taxon>
    </lineage>
</organism>
<dbReference type="PANTHER" id="PTHR22803">
    <property type="entry name" value="MANNOSE, PHOSPHOLIPASE, LECTIN RECEPTOR RELATED"/>
    <property type="match status" value="1"/>
</dbReference>
<keyword evidence="1" id="KW-1015">Disulfide bond</keyword>
<dbReference type="GeneID" id="119734023"/>
<keyword evidence="6" id="KW-1185">Reference proteome</keyword>
<proteinExistence type="predicted"/>
<evidence type="ECO:0000256" key="1">
    <source>
        <dbReference type="ARBA" id="ARBA00023157"/>
    </source>
</evidence>
<accession>A0A914AIF8</accession>
<dbReference type="InterPro" id="IPR050111">
    <property type="entry name" value="C-type_lectin/snaclec_domain"/>
</dbReference>
<dbReference type="SMART" id="SM00408">
    <property type="entry name" value="IGc2"/>
    <property type="match status" value="1"/>
</dbReference>
<evidence type="ECO:0000256" key="2">
    <source>
        <dbReference type="SAM" id="Phobius"/>
    </source>
</evidence>
<feature type="domain" description="Ig-like" evidence="4">
    <location>
        <begin position="380"/>
        <end position="474"/>
    </location>
</feature>
<sequence>MYREGDRRLITFLAVYSTVTSWEHARSFGHVSQTTLRAATTTVPPVLSCGPDSVPYAGECLHIFHRPSKWLDADAVCQHLNGARLVTIVDQAMNDFLAGIIRDDVWIGLHDTHEEGSWRWVDDTPVNYTNFNSGDGTDQRGDADVATVSPEHTTNCVVLRSGTGKWKDVSCHSTKGSICALPRGEPLCPDGGTFFRDRCYWYNLVNNWDNANRDCENRFGSGVKLVIVRDAELNAFLSRHVHPTVWLGLRYNHGDDTWRWVDGSPLDHNGYERWSDGELENMQNGRDCAVLNHNDVNGGHWSRSYCTPYTRTVCALQTCYDGPGGGSGAGNGDTDSPDEEPNCLDFGDQPKCSCVSNALCRLTGKCHCDPLFDGMKCDKDELTVTIHAPRRVERGANVTMRCHVNLPSTDVTVLWRKVSGTEMLPEGRTRLQDRPEVGDYDLIIENLQENDTGSYVCAATTVIGQIGESEMDSTYLHVAVPDVPTPLTPGKVYEGNNEGLSSRETGLIVAVGLLSVCFVCLLIAFIAVQVRHAFTQRHTRRPSDMLM</sequence>
<dbReference type="Gene3D" id="3.10.100.10">
    <property type="entry name" value="Mannose-Binding Protein A, subunit A"/>
    <property type="match status" value="2"/>
</dbReference>
<dbReference type="InterPro" id="IPR016186">
    <property type="entry name" value="C-type_lectin-like/link_sf"/>
</dbReference>
<keyword evidence="2" id="KW-1133">Transmembrane helix</keyword>
<keyword evidence="2" id="KW-0472">Membrane</keyword>
<dbReference type="AlphaFoldDB" id="A0A914AIF8"/>